<dbReference type="GO" id="GO:0005634">
    <property type="term" value="C:nucleus"/>
    <property type="evidence" value="ECO:0007669"/>
    <property type="project" value="UniProtKB-SubCell"/>
</dbReference>
<evidence type="ECO:0000313" key="8">
    <source>
        <dbReference type="Proteomes" id="UP001417504"/>
    </source>
</evidence>
<dbReference type="InterPro" id="IPR051358">
    <property type="entry name" value="TF_AMS/ICE1/BHLH6-like"/>
</dbReference>
<dbReference type="Proteomes" id="UP001417504">
    <property type="component" value="Unassembled WGS sequence"/>
</dbReference>
<evidence type="ECO:0000259" key="6">
    <source>
        <dbReference type="PROSITE" id="PS50888"/>
    </source>
</evidence>
<dbReference type="InterPro" id="IPR011598">
    <property type="entry name" value="bHLH_dom"/>
</dbReference>
<evidence type="ECO:0000256" key="2">
    <source>
        <dbReference type="ARBA" id="ARBA00023015"/>
    </source>
</evidence>
<dbReference type="Gene3D" id="4.10.280.10">
    <property type="entry name" value="Helix-loop-helix DNA-binding domain"/>
    <property type="match status" value="1"/>
</dbReference>
<feature type="region of interest" description="Disordered" evidence="5">
    <location>
        <begin position="128"/>
        <end position="161"/>
    </location>
</feature>
<dbReference type="GO" id="GO:0003700">
    <property type="term" value="F:DNA-binding transcription factor activity"/>
    <property type="evidence" value="ECO:0007669"/>
    <property type="project" value="TreeGrafter"/>
</dbReference>
<feature type="compositionally biased region" description="Acidic residues" evidence="5">
    <location>
        <begin position="131"/>
        <end position="141"/>
    </location>
</feature>
<dbReference type="AlphaFoldDB" id="A0AAP0F101"/>
<feature type="domain" description="BHLH" evidence="6">
    <location>
        <begin position="149"/>
        <end position="198"/>
    </location>
</feature>
<comment type="caution">
    <text evidence="7">The sequence shown here is derived from an EMBL/GenBank/DDBJ whole genome shotgun (WGS) entry which is preliminary data.</text>
</comment>
<evidence type="ECO:0000256" key="1">
    <source>
        <dbReference type="ARBA" id="ARBA00004123"/>
    </source>
</evidence>
<comment type="subcellular location">
    <subcellularLocation>
        <location evidence="1">Nucleus</location>
    </subcellularLocation>
</comment>
<evidence type="ECO:0000256" key="5">
    <source>
        <dbReference type="SAM" id="MobiDB-lite"/>
    </source>
</evidence>
<dbReference type="SUPFAM" id="SSF47459">
    <property type="entry name" value="HLH, helix-loop-helix DNA-binding domain"/>
    <property type="match status" value="1"/>
</dbReference>
<dbReference type="SMART" id="SM00353">
    <property type="entry name" value="HLH"/>
    <property type="match status" value="1"/>
</dbReference>
<dbReference type="PANTHER" id="PTHR31945:SF26">
    <property type="entry name" value="TRANSCRIPTION FACTOR BHLH35"/>
    <property type="match status" value="1"/>
</dbReference>
<dbReference type="GO" id="GO:0046983">
    <property type="term" value="F:protein dimerization activity"/>
    <property type="evidence" value="ECO:0007669"/>
    <property type="project" value="InterPro"/>
</dbReference>
<protein>
    <recommendedName>
        <fullName evidence="6">BHLH domain-containing protein</fullName>
    </recommendedName>
</protein>
<name>A0AAP0F101_9MAGN</name>
<dbReference type="Pfam" id="PF00010">
    <property type="entry name" value="HLH"/>
    <property type="match status" value="1"/>
</dbReference>
<proteinExistence type="predicted"/>
<keyword evidence="8" id="KW-1185">Reference proteome</keyword>
<keyword evidence="3" id="KW-0804">Transcription</keyword>
<dbReference type="InterPro" id="IPR036638">
    <property type="entry name" value="HLH_DNA-bd_sf"/>
</dbReference>
<keyword evidence="2" id="KW-0805">Transcription regulation</keyword>
<gene>
    <name evidence="7" type="ORF">Sjap_020218</name>
</gene>
<organism evidence="7 8">
    <name type="scientific">Stephania japonica</name>
    <dbReference type="NCBI Taxonomy" id="461633"/>
    <lineage>
        <taxon>Eukaryota</taxon>
        <taxon>Viridiplantae</taxon>
        <taxon>Streptophyta</taxon>
        <taxon>Embryophyta</taxon>
        <taxon>Tracheophyta</taxon>
        <taxon>Spermatophyta</taxon>
        <taxon>Magnoliopsida</taxon>
        <taxon>Ranunculales</taxon>
        <taxon>Menispermaceae</taxon>
        <taxon>Menispermoideae</taxon>
        <taxon>Cissampelideae</taxon>
        <taxon>Stephania</taxon>
    </lineage>
</organism>
<sequence length="344" mass="39596">MEELERFLLLDQEILVGECWDPSETPIQDYTNFMDLPEDQKWWLANFSSTTTVISSGSHVSPKLAGEDEAATLKDAGNYEENIDDELLTQLSFVLDPQELEEQQEQIRKLPTKCQQEEHQQQIDIEIFRNEEDDGDPESEEEDKKSDGAANSKNLQSERNRRKRLNQQLFTLRSLVPNITKMDKRSILVDALAYLQKIHEEIQNLTEETRSEFSFSLTSPSIESEPDHQPALPALYQRCASTLPEITKMNAQMLDDERFIVEIVCNKAIGVLSQVQRLIEMLGVEITCTSLSELTNQDRMVTTSFVRVKKKNTQMTPEKLLNRLRLNAKQLFTFILVPDQTILV</sequence>
<dbReference type="PANTHER" id="PTHR31945">
    <property type="entry name" value="TRANSCRIPTION FACTOR SCREAM2-RELATED"/>
    <property type="match status" value="1"/>
</dbReference>
<evidence type="ECO:0000313" key="7">
    <source>
        <dbReference type="EMBL" id="KAK9102964.1"/>
    </source>
</evidence>
<evidence type="ECO:0000256" key="3">
    <source>
        <dbReference type="ARBA" id="ARBA00023163"/>
    </source>
</evidence>
<accession>A0AAP0F101</accession>
<dbReference type="PROSITE" id="PS50888">
    <property type="entry name" value="BHLH"/>
    <property type="match status" value="1"/>
</dbReference>
<keyword evidence="4" id="KW-0539">Nucleus</keyword>
<evidence type="ECO:0000256" key="4">
    <source>
        <dbReference type="ARBA" id="ARBA00023242"/>
    </source>
</evidence>
<reference evidence="7 8" key="1">
    <citation type="submission" date="2024-01" db="EMBL/GenBank/DDBJ databases">
        <title>Genome assemblies of Stephania.</title>
        <authorList>
            <person name="Yang L."/>
        </authorList>
    </citation>
    <scope>NUCLEOTIDE SEQUENCE [LARGE SCALE GENOMIC DNA]</scope>
    <source>
        <strain evidence="7">QJT</strain>
        <tissue evidence="7">Leaf</tissue>
    </source>
</reference>
<dbReference type="GO" id="GO:0043565">
    <property type="term" value="F:sequence-specific DNA binding"/>
    <property type="evidence" value="ECO:0007669"/>
    <property type="project" value="TreeGrafter"/>
</dbReference>
<dbReference type="EMBL" id="JBBNAE010000008">
    <property type="protein sequence ID" value="KAK9102964.1"/>
    <property type="molecule type" value="Genomic_DNA"/>
</dbReference>